<protein>
    <submittedName>
        <fullName evidence="3">DUF2157 domain-containing protein</fullName>
    </submittedName>
</protein>
<organism evidence="3 4">
    <name type="scientific">Spongiibacter thalassae</name>
    <dbReference type="NCBI Taxonomy" id="2721624"/>
    <lineage>
        <taxon>Bacteria</taxon>
        <taxon>Pseudomonadati</taxon>
        <taxon>Pseudomonadota</taxon>
        <taxon>Gammaproteobacteria</taxon>
        <taxon>Cellvibrionales</taxon>
        <taxon>Spongiibacteraceae</taxon>
        <taxon>Spongiibacter</taxon>
    </lineage>
</organism>
<keyword evidence="1" id="KW-0472">Membrane</keyword>
<keyword evidence="1" id="KW-0812">Transmembrane</keyword>
<feature type="transmembrane region" description="Helical" evidence="1">
    <location>
        <begin position="287"/>
        <end position="308"/>
    </location>
</feature>
<sequence>MTSDNTKPWLRAEIAQWLREGIISDEQAQRLLERYPSTPEPVEYGGGKGVFASLGVLVFGMGVMLLFAYNWAEMHRYAKLGSIFFGVALSHGLAALIKDPRVSSSLHLLGTMLFGAGIWLIAQVYHFSAHYPDGFLLWAMAALLMAWVLPSLSQCLLGCALLTLWSAVEVLEFNVLHFWALAVLLLLQLPWAYWQRSPLALTVVLMLLALALLVNSWHLQEGAALLHACLLAAMYLCAEHFSPRMSWSGCGSVFRRVGLPLWLALMLIFSFADAANIVVQLDGQTGAAAPLTWSMLFVLGAAWLWVLLDKSLRPRSPIQIAECALLLLPLLVLAAISGGVHKVGMIMTAANLSVLAYGVLFIVRGTSSLDRRQLVLGCGLIVLLVGLRFTDLFESLLARAGVFLLLGVLLFLAGLRYSRQKQRRLQEQRHV</sequence>
<evidence type="ECO:0000256" key="1">
    <source>
        <dbReference type="SAM" id="Phobius"/>
    </source>
</evidence>
<feature type="transmembrane region" description="Helical" evidence="1">
    <location>
        <begin position="135"/>
        <end position="164"/>
    </location>
</feature>
<evidence type="ECO:0000313" key="3">
    <source>
        <dbReference type="EMBL" id="NKI16662.1"/>
    </source>
</evidence>
<proteinExistence type="predicted"/>
<feature type="transmembrane region" description="Helical" evidence="1">
    <location>
        <begin position="374"/>
        <end position="390"/>
    </location>
</feature>
<reference evidence="3 4" key="1">
    <citation type="submission" date="2020-04" db="EMBL/GenBank/DDBJ databases">
        <authorList>
            <person name="Yoon J."/>
        </authorList>
    </citation>
    <scope>NUCLEOTIDE SEQUENCE [LARGE SCALE GENOMIC DNA]</scope>
    <source>
        <strain evidence="3 4">KMU-166</strain>
    </source>
</reference>
<feature type="transmembrane region" description="Helical" evidence="1">
    <location>
        <begin position="261"/>
        <end position="281"/>
    </location>
</feature>
<feature type="transmembrane region" description="Helical" evidence="1">
    <location>
        <begin position="199"/>
        <end position="217"/>
    </location>
</feature>
<dbReference type="InterPro" id="IPR018677">
    <property type="entry name" value="DUF2157"/>
</dbReference>
<dbReference type="EMBL" id="JAAWWK010000002">
    <property type="protein sequence ID" value="NKI16662.1"/>
    <property type="molecule type" value="Genomic_DNA"/>
</dbReference>
<comment type="caution">
    <text evidence="3">The sequence shown here is derived from an EMBL/GenBank/DDBJ whole genome shotgun (WGS) entry which is preliminary data.</text>
</comment>
<dbReference type="Pfam" id="PF09925">
    <property type="entry name" value="DUF2157"/>
    <property type="match status" value="1"/>
</dbReference>
<keyword evidence="4" id="KW-1185">Reference proteome</keyword>
<feature type="transmembrane region" description="Helical" evidence="1">
    <location>
        <begin position="176"/>
        <end position="194"/>
    </location>
</feature>
<feature type="transmembrane region" description="Helical" evidence="1">
    <location>
        <begin position="223"/>
        <end position="241"/>
    </location>
</feature>
<evidence type="ECO:0000313" key="4">
    <source>
        <dbReference type="Proteomes" id="UP000765845"/>
    </source>
</evidence>
<accession>A0ABX1GE47</accession>
<gene>
    <name evidence="3" type="ORF">HCU74_04415</name>
</gene>
<feature type="transmembrane region" description="Helical" evidence="1">
    <location>
        <begin position="109"/>
        <end position="128"/>
    </location>
</feature>
<feature type="transmembrane region" description="Helical" evidence="1">
    <location>
        <begin position="49"/>
        <end position="68"/>
    </location>
</feature>
<dbReference type="Proteomes" id="UP000765845">
    <property type="component" value="Unassembled WGS sequence"/>
</dbReference>
<feature type="transmembrane region" description="Helical" evidence="1">
    <location>
        <begin position="320"/>
        <end position="337"/>
    </location>
</feature>
<dbReference type="RefSeq" id="WP_168449221.1">
    <property type="nucleotide sequence ID" value="NZ_JAAWWK010000002.1"/>
</dbReference>
<evidence type="ECO:0000259" key="2">
    <source>
        <dbReference type="Pfam" id="PF09925"/>
    </source>
</evidence>
<feature type="domain" description="DUF2157" evidence="2">
    <location>
        <begin position="16"/>
        <end position="151"/>
    </location>
</feature>
<name>A0ABX1GE47_9GAMM</name>
<feature type="transmembrane region" description="Helical" evidence="1">
    <location>
        <begin position="396"/>
        <end position="415"/>
    </location>
</feature>
<keyword evidence="1" id="KW-1133">Transmembrane helix</keyword>